<name>A0A096BDG7_FLAPL</name>
<dbReference type="GO" id="GO:0009063">
    <property type="term" value="P:amino acid catabolic process"/>
    <property type="evidence" value="ECO:0007669"/>
    <property type="project" value="InterPro"/>
</dbReference>
<dbReference type="Pfam" id="PF02746">
    <property type="entry name" value="MR_MLE_N"/>
    <property type="match status" value="1"/>
</dbReference>
<feature type="domain" description="Mandelate racemase/muconate lactonizing enzyme C-terminal" evidence="3">
    <location>
        <begin position="148"/>
        <end position="263"/>
    </location>
</feature>
<dbReference type="GO" id="GO:0016829">
    <property type="term" value="F:lyase activity"/>
    <property type="evidence" value="ECO:0007669"/>
    <property type="project" value="UniProtKB-KW"/>
</dbReference>
<dbReference type="InterPro" id="IPR018110">
    <property type="entry name" value="Mandel_Rmase/mucon_lact_enz_CS"/>
</dbReference>
<dbReference type="EMBL" id="ADLO01000018">
    <property type="protein sequence ID" value="KGF57061.1"/>
    <property type="molecule type" value="Genomic_DNA"/>
</dbReference>
<protein>
    <recommendedName>
        <fullName evidence="3">Mandelate racemase/muconate lactonizing enzyme C-terminal domain-containing protein</fullName>
    </recommendedName>
</protein>
<dbReference type="GO" id="GO:0046872">
    <property type="term" value="F:metal ion binding"/>
    <property type="evidence" value="ECO:0007669"/>
    <property type="project" value="UniProtKB-KW"/>
</dbReference>
<dbReference type="Gene3D" id="3.30.390.10">
    <property type="entry name" value="Enolase-like, N-terminal domain"/>
    <property type="match status" value="1"/>
</dbReference>
<sequence length="394" mass="43261">MKITSIDVFLVTIGQPSVPGSPWNPVVVRINTEDGISGYGEVGLAYGDTKESAVGMCRDFAKLIIGMDAMNNEAIWARLHNTFWGLGGGPVVYGAMSAIDIALWDIKGKAFNTPVYNLLGGKTNQKLRAYASQIQFDWGKVAKPLIYPEEYGEACIKAKEDGYDCVKVDPLCFNMQGKYKGWPCSGILQQNQLKIAYERVKAIRDAGGPDMDIIIELHSLTDANSAVQLARAVEELGIYYYEEPTMPMNVGNMKEIAQRINIPVASGERIYTRWGYRPFFEEHALHVIQPDLGNMGGFTEGKKVCDMARVYDVGVQVHVCGGPQATAAALQLEAVIPNFLIHEHHQAALLEANILTGTHDYQPVNGYFTVPDLPGLGQELSQKAMDTAVKITVK</sequence>
<dbReference type="PANTHER" id="PTHR48080:SF2">
    <property type="entry name" value="D-GALACTONATE DEHYDRATASE"/>
    <property type="match status" value="1"/>
</dbReference>
<proteinExistence type="predicted"/>
<keyword evidence="1" id="KW-0479">Metal-binding</keyword>
<dbReference type="PROSITE" id="PS00908">
    <property type="entry name" value="MR_MLE_1"/>
    <property type="match status" value="1"/>
</dbReference>
<dbReference type="eggNOG" id="COG4948">
    <property type="taxonomic scope" value="Bacteria"/>
</dbReference>
<dbReference type="SUPFAM" id="SSF51604">
    <property type="entry name" value="Enolase C-terminal domain-like"/>
    <property type="match status" value="1"/>
</dbReference>
<dbReference type="PATRIC" id="fig|742738.3.peg.505"/>
<dbReference type="HOGENOM" id="CLU_030273_3_2_9"/>
<dbReference type="Proteomes" id="UP000029585">
    <property type="component" value="Unassembled WGS sequence"/>
</dbReference>
<dbReference type="InterPro" id="IPR013342">
    <property type="entry name" value="Mandelate_racemase_C"/>
</dbReference>
<dbReference type="CDD" id="cd03316">
    <property type="entry name" value="MR_like"/>
    <property type="match status" value="1"/>
</dbReference>
<reference evidence="4 5" key="1">
    <citation type="submission" date="2011-08" db="EMBL/GenBank/DDBJ databases">
        <title>The Genome Sequence of Clostridium orbiscindens 1_3_50AFAA.</title>
        <authorList>
            <consortium name="The Broad Institute Genome Sequencing Platform"/>
            <person name="Earl A."/>
            <person name="Ward D."/>
            <person name="Feldgarden M."/>
            <person name="Gevers D."/>
            <person name="Daigneault M."/>
            <person name="Strauss J."/>
            <person name="Allen-Vercoe E."/>
            <person name="Young S.K."/>
            <person name="Zeng Q."/>
            <person name="Gargeya S."/>
            <person name="Fitzgerald M."/>
            <person name="Haas B."/>
            <person name="Abouelleil A."/>
            <person name="Alvarado L."/>
            <person name="Arachchi H.M."/>
            <person name="Berlin A."/>
            <person name="Brown A."/>
            <person name="Chapman S.B."/>
            <person name="Chen Z."/>
            <person name="Dunbar C."/>
            <person name="Freedman E."/>
            <person name="Gearin G."/>
            <person name="Gellesch M."/>
            <person name="Goldberg J."/>
            <person name="Griggs A."/>
            <person name="Gujja S."/>
            <person name="Heiman D."/>
            <person name="Howarth C."/>
            <person name="Larson L."/>
            <person name="Lui A."/>
            <person name="MacDonald P.J.P."/>
            <person name="Montmayeur A."/>
            <person name="Murphy C."/>
            <person name="Neiman D."/>
            <person name="Pearson M."/>
            <person name="Priest M."/>
            <person name="Roberts A."/>
            <person name="Saif S."/>
            <person name="Shea T."/>
            <person name="Shenoy N."/>
            <person name="Sisk P."/>
            <person name="Stolte C."/>
            <person name="Sykes S."/>
            <person name="Wortman J."/>
            <person name="Nusbaum C."/>
            <person name="Birren B."/>
        </authorList>
    </citation>
    <scope>NUCLEOTIDE SEQUENCE [LARGE SCALE GENOMIC DNA]</scope>
    <source>
        <strain evidence="4 5">1_3_50AFAA</strain>
    </source>
</reference>
<evidence type="ECO:0000313" key="5">
    <source>
        <dbReference type="Proteomes" id="UP000029585"/>
    </source>
</evidence>
<keyword evidence="2" id="KW-0456">Lyase</keyword>
<organism evidence="4 5">
    <name type="scientific">Flavonifractor plautii 1_3_50AFAA</name>
    <dbReference type="NCBI Taxonomy" id="742738"/>
    <lineage>
        <taxon>Bacteria</taxon>
        <taxon>Bacillati</taxon>
        <taxon>Bacillota</taxon>
        <taxon>Clostridia</taxon>
        <taxon>Eubacteriales</taxon>
        <taxon>Oscillospiraceae</taxon>
        <taxon>Flavonifractor</taxon>
    </lineage>
</organism>
<dbReference type="Gene3D" id="3.20.20.120">
    <property type="entry name" value="Enolase-like C-terminal domain"/>
    <property type="match status" value="1"/>
</dbReference>
<evidence type="ECO:0000256" key="2">
    <source>
        <dbReference type="ARBA" id="ARBA00023239"/>
    </source>
</evidence>
<dbReference type="SUPFAM" id="SSF54826">
    <property type="entry name" value="Enolase N-terminal domain-like"/>
    <property type="match status" value="1"/>
</dbReference>
<dbReference type="InterPro" id="IPR034593">
    <property type="entry name" value="DgoD-like"/>
</dbReference>
<dbReference type="InterPro" id="IPR029017">
    <property type="entry name" value="Enolase-like_N"/>
</dbReference>
<dbReference type="SFLD" id="SFLDS00001">
    <property type="entry name" value="Enolase"/>
    <property type="match status" value="1"/>
</dbReference>
<gene>
    <name evidence="4" type="ORF">HMPREF9460_00485</name>
</gene>
<dbReference type="RefSeq" id="WP_021633179.1">
    <property type="nucleotide sequence ID" value="NZ_KN174161.1"/>
</dbReference>
<keyword evidence="5" id="KW-1185">Reference proteome</keyword>
<accession>A0A096BDG7</accession>
<evidence type="ECO:0000256" key="1">
    <source>
        <dbReference type="ARBA" id="ARBA00022723"/>
    </source>
</evidence>
<dbReference type="InterPro" id="IPR013341">
    <property type="entry name" value="Mandelate_racemase_N_dom"/>
</dbReference>
<dbReference type="SMART" id="SM00922">
    <property type="entry name" value="MR_MLE"/>
    <property type="match status" value="1"/>
</dbReference>
<dbReference type="PANTHER" id="PTHR48080">
    <property type="entry name" value="D-GALACTONATE DEHYDRATASE-RELATED"/>
    <property type="match status" value="1"/>
</dbReference>
<dbReference type="Pfam" id="PF13378">
    <property type="entry name" value="MR_MLE_C"/>
    <property type="match status" value="1"/>
</dbReference>
<dbReference type="InterPro" id="IPR029065">
    <property type="entry name" value="Enolase_C-like"/>
</dbReference>
<dbReference type="SFLD" id="SFLDG00179">
    <property type="entry name" value="mandelate_racemase"/>
    <property type="match status" value="1"/>
</dbReference>
<dbReference type="InterPro" id="IPR036849">
    <property type="entry name" value="Enolase-like_C_sf"/>
</dbReference>
<evidence type="ECO:0000259" key="3">
    <source>
        <dbReference type="SMART" id="SM00922"/>
    </source>
</evidence>
<evidence type="ECO:0000313" key="4">
    <source>
        <dbReference type="EMBL" id="KGF57061.1"/>
    </source>
</evidence>
<comment type="caution">
    <text evidence="4">The sequence shown here is derived from an EMBL/GenBank/DDBJ whole genome shotgun (WGS) entry which is preliminary data.</text>
</comment>
<dbReference type="AlphaFoldDB" id="A0A096BDG7"/>